<feature type="transmembrane region" description="Helical" evidence="13">
    <location>
        <begin position="179"/>
        <end position="197"/>
    </location>
</feature>
<evidence type="ECO:0000256" key="8">
    <source>
        <dbReference type="ARBA" id="ARBA00022989"/>
    </source>
</evidence>
<protein>
    <submittedName>
        <fullName evidence="15">Integrase</fullName>
    </submittedName>
</protein>
<dbReference type="InterPro" id="IPR001433">
    <property type="entry name" value="OxRdtase_FAD/NAD-bd"/>
</dbReference>
<keyword evidence="9" id="KW-0560">Oxidoreductase</keyword>
<evidence type="ECO:0000256" key="1">
    <source>
        <dbReference type="ARBA" id="ARBA00001974"/>
    </source>
</evidence>
<comment type="cofactor">
    <cofactor evidence="1">
        <name>FAD</name>
        <dbReference type="ChEBI" id="CHEBI:57692"/>
    </cofactor>
</comment>
<dbReference type="GO" id="GO:0016491">
    <property type="term" value="F:oxidoreductase activity"/>
    <property type="evidence" value="ECO:0007669"/>
    <property type="project" value="UniProtKB-KW"/>
</dbReference>
<dbReference type="KEGG" id="pbro:HOP40_22875"/>
<comment type="subcellular location">
    <subcellularLocation>
        <location evidence="2">Membrane</location>
        <topology evidence="2">Multi-pass membrane protein</topology>
    </subcellularLocation>
</comment>
<dbReference type="Pfam" id="PF01794">
    <property type="entry name" value="Ferric_reduct"/>
    <property type="match status" value="1"/>
</dbReference>
<evidence type="ECO:0000256" key="13">
    <source>
        <dbReference type="SAM" id="Phobius"/>
    </source>
</evidence>
<dbReference type="InterPro" id="IPR013130">
    <property type="entry name" value="Fe3_Rdtase_TM_dom"/>
</dbReference>
<keyword evidence="8 13" id="KW-1133">Transmembrane helix</keyword>
<evidence type="ECO:0000256" key="2">
    <source>
        <dbReference type="ARBA" id="ARBA00004141"/>
    </source>
</evidence>
<feature type="transmembrane region" description="Helical" evidence="13">
    <location>
        <begin position="118"/>
        <end position="137"/>
    </location>
</feature>
<name>A0A6M6JMV0_9PSEU</name>
<keyword evidence="11" id="KW-0411">Iron-sulfur</keyword>
<dbReference type="GO" id="GO:0016020">
    <property type="term" value="C:membrane"/>
    <property type="evidence" value="ECO:0007669"/>
    <property type="project" value="UniProtKB-SubCell"/>
</dbReference>
<dbReference type="PANTHER" id="PTHR47354">
    <property type="entry name" value="NADH OXIDOREDUCTASE HCR"/>
    <property type="match status" value="1"/>
</dbReference>
<dbReference type="EMBL" id="CP053564">
    <property type="protein sequence ID" value="QJY48287.1"/>
    <property type="molecule type" value="Genomic_DNA"/>
</dbReference>
<evidence type="ECO:0000256" key="5">
    <source>
        <dbReference type="ARBA" id="ARBA00022714"/>
    </source>
</evidence>
<evidence type="ECO:0000256" key="12">
    <source>
        <dbReference type="ARBA" id="ARBA00023136"/>
    </source>
</evidence>
<evidence type="ECO:0000313" key="16">
    <source>
        <dbReference type="Proteomes" id="UP000505377"/>
    </source>
</evidence>
<feature type="transmembrane region" description="Helical" evidence="13">
    <location>
        <begin position="39"/>
        <end position="62"/>
    </location>
</feature>
<dbReference type="InterPro" id="IPR013112">
    <property type="entry name" value="FAD-bd_8"/>
</dbReference>
<dbReference type="Gene3D" id="2.40.30.10">
    <property type="entry name" value="Translation factors"/>
    <property type="match status" value="1"/>
</dbReference>
<feature type="domain" description="FAD-binding FR-type" evidence="14">
    <location>
        <begin position="207"/>
        <end position="313"/>
    </location>
</feature>
<feature type="transmembrane region" description="Helical" evidence="13">
    <location>
        <begin position="12"/>
        <end position="33"/>
    </location>
</feature>
<dbReference type="RefSeq" id="WP_172161827.1">
    <property type="nucleotide sequence ID" value="NZ_CP053564.1"/>
</dbReference>
<proteinExistence type="predicted"/>
<evidence type="ECO:0000256" key="4">
    <source>
        <dbReference type="ARBA" id="ARBA00022692"/>
    </source>
</evidence>
<dbReference type="InterPro" id="IPR050415">
    <property type="entry name" value="MRET"/>
</dbReference>
<evidence type="ECO:0000256" key="11">
    <source>
        <dbReference type="ARBA" id="ARBA00023014"/>
    </source>
</evidence>
<keyword evidence="6" id="KW-0479">Metal-binding</keyword>
<dbReference type="CDD" id="cd06198">
    <property type="entry name" value="FNR_like_3"/>
    <property type="match status" value="1"/>
</dbReference>
<sequence>MTDGTYPASTVRAAWIAGLGTVLVGPVLIRLVTAPAAPLWTQLSTTTGLLALSAMVCAAVLPSRVRSLTRAFGIEGILEVHRSLGGMAAGLVLLHLACVVAADPANVALLAPGRATPASRWAVAATVALALVVVLAVTRSRYRHLPYELWRWSHVGLAAVAVTGSALHVWYLQQLVADAVMSAVLALLTVALVAVLLHRWLLRAVFDPSAEFLVREVRSETPTISTLVLDRRRARHGSDAVDWTFAPGQFAWLRLARSTHAEEHPFTIASSAHDPDSVEFTIRHAGTFTAAVAGLRPGQPVWVDGPHGAFTVDDSRSATGVVMIAGGVGVTPMMSMLRTAADRGDARRFHLVLVVARREDVLFREELAALADHLYLHVTEVLRGPHRNATAPLTTALAGVPDPGSLDYFVCGSPTLVETAFTSLALLGVPPDHVRTEQFDMA</sequence>
<dbReference type="SUPFAM" id="SSF63380">
    <property type="entry name" value="Riboflavin synthase domain-like"/>
    <property type="match status" value="1"/>
</dbReference>
<organism evidence="15 16">
    <name type="scientific">Pseudonocardia broussonetiae</name>
    <dbReference type="NCBI Taxonomy" id="2736640"/>
    <lineage>
        <taxon>Bacteria</taxon>
        <taxon>Bacillati</taxon>
        <taxon>Actinomycetota</taxon>
        <taxon>Actinomycetes</taxon>
        <taxon>Pseudonocardiales</taxon>
        <taxon>Pseudonocardiaceae</taxon>
        <taxon>Pseudonocardia</taxon>
    </lineage>
</organism>
<dbReference type="Gene3D" id="3.40.50.80">
    <property type="entry name" value="Nucleotide-binding domain of ferredoxin-NADP reductase (FNR) module"/>
    <property type="match status" value="1"/>
</dbReference>
<dbReference type="Pfam" id="PF08022">
    <property type="entry name" value="FAD_binding_8"/>
    <property type="match status" value="1"/>
</dbReference>
<evidence type="ECO:0000256" key="6">
    <source>
        <dbReference type="ARBA" id="ARBA00022723"/>
    </source>
</evidence>
<dbReference type="InterPro" id="IPR039261">
    <property type="entry name" value="FNR_nucleotide-bd"/>
</dbReference>
<evidence type="ECO:0000256" key="9">
    <source>
        <dbReference type="ARBA" id="ARBA00023002"/>
    </source>
</evidence>
<dbReference type="GO" id="GO:0051537">
    <property type="term" value="F:2 iron, 2 sulfur cluster binding"/>
    <property type="evidence" value="ECO:0007669"/>
    <property type="project" value="UniProtKB-KW"/>
</dbReference>
<dbReference type="Pfam" id="PF00175">
    <property type="entry name" value="NAD_binding_1"/>
    <property type="match status" value="1"/>
</dbReference>
<gene>
    <name evidence="15" type="ORF">HOP40_22875</name>
</gene>
<feature type="transmembrane region" description="Helical" evidence="13">
    <location>
        <begin position="83"/>
        <end position="102"/>
    </location>
</feature>
<keyword evidence="7" id="KW-0274">FAD</keyword>
<keyword evidence="4 13" id="KW-0812">Transmembrane</keyword>
<dbReference type="GO" id="GO:0046872">
    <property type="term" value="F:metal ion binding"/>
    <property type="evidence" value="ECO:0007669"/>
    <property type="project" value="UniProtKB-KW"/>
</dbReference>
<evidence type="ECO:0000259" key="14">
    <source>
        <dbReference type="PROSITE" id="PS51384"/>
    </source>
</evidence>
<dbReference type="Proteomes" id="UP000505377">
    <property type="component" value="Chromosome"/>
</dbReference>
<dbReference type="PANTHER" id="PTHR47354:SF6">
    <property type="entry name" value="NADH OXIDOREDUCTASE HCR"/>
    <property type="match status" value="1"/>
</dbReference>
<evidence type="ECO:0000256" key="7">
    <source>
        <dbReference type="ARBA" id="ARBA00022827"/>
    </source>
</evidence>
<keyword evidence="3" id="KW-0285">Flavoprotein</keyword>
<reference evidence="15 16" key="1">
    <citation type="submission" date="2020-05" db="EMBL/GenBank/DDBJ databases">
        <authorList>
            <person name="Mo P."/>
        </authorList>
    </citation>
    <scope>NUCLEOTIDE SEQUENCE [LARGE SCALE GENOMIC DNA]</scope>
    <source>
        <strain evidence="15 16">Gen01</strain>
    </source>
</reference>
<evidence type="ECO:0000256" key="10">
    <source>
        <dbReference type="ARBA" id="ARBA00023004"/>
    </source>
</evidence>
<keyword evidence="12 13" id="KW-0472">Membrane</keyword>
<keyword evidence="5" id="KW-0001">2Fe-2S</keyword>
<evidence type="ECO:0000313" key="15">
    <source>
        <dbReference type="EMBL" id="QJY48287.1"/>
    </source>
</evidence>
<dbReference type="SUPFAM" id="SSF52343">
    <property type="entry name" value="Ferredoxin reductase-like, C-terminal NADP-linked domain"/>
    <property type="match status" value="1"/>
</dbReference>
<keyword evidence="16" id="KW-1185">Reference proteome</keyword>
<feature type="transmembrane region" description="Helical" evidence="13">
    <location>
        <begin position="149"/>
        <end position="173"/>
    </location>
</feature>
<accession>A0A6M6JMV0</accession>
<evidence type="ECO:0000256" key="3">
    <source>
        <dbReference type="ARBA" id="ARBA00022630"/>
    </source>
</evidence>
<dbReference type="PRINTS" id="PR00410">
    <property type="entry name" value="PHEHYDRXLASE"/>
</dbReference>
<dbReference type="InterPro" id="IPR017938">
    <property type="entry name" value="Riboflavin_synthase-like_b-brl"/>
</dbReference>
<dbReference type="PROSITE" id="PS51384">
    <property type="entry name" value="FAD_FR"/>
    <property type="match status" value="1"/>
</dbReference>
<dbReference type="AlphaFoldDB" id="A0A6M6JMV0"/>
<dbReference type="InterPro" id="IPR017927">
    <property type="entry name" value="FAD-bd_FR_type"/>
</dbReference>
<keyword evidence="10" id="KW-0408">Iron</keyword>